<feature type="transmembrane region" description="Helical" evidence="7">
    <location>
        <begin position="61"/>
        <end position="83"/>
    </location>
</feature>
<sequence length="157" mass="16231">MNKLLSQVFVQNTSLAPLALRISAGITFAAYGAQKLFGWFGGYGLEGTGQFMASLGLEPGYLMALLAGSAEFFGGLLLIAGLLTRPTAIALALTMLVAIVTVHLPNGLFMANNGYAFALSLMAISASLAVSGAGRFSLDNAIANTKRVNTPEQTALA</sequence>
<dbReference type="InterPro" id="IPR051907">
    <property type="entry name" value="DoxX-like_oxidoreductase"/>
</dbReference>
<feature type="transmembrane region" description="Helical" evidence="7">
    <location>
        <begin position="90"/>
        <end position="109"/>
    </location>
</feature>
<evidence type="ECO:0000256" key="7">
    <source>
        <dbReference type="SAM" id="Phobius"/>
    </source>
</evidence>
<gene>
    <name evidence="8" type="ORF">ACFO4O_10550</name>
</gene>
<keyword evidence="9" id="KW-1185">Reference proteome</keyword>
<evidence type="ECO:0000256" key="5">
    <source>
        <dbReference type="ARBA" id="ARBA00022989"/>
    </source>
</evidence>
<dbReference type="EMBL" id="JBHSGU010000002">
    <property type="protein sequence ID" value="MFC4700600.1"/>
    <property type="molecule type" value="Genomic_DNA"/>
</dbReference>
<keyword evidence="3" id="KW-1003">Cell membrane</keyword>
<keyword evidence="6 7" id="KW-0472">Membrane</keyword>
<evidence type="ECO:0000256" key="6">
    <source>
        <dbReference type="ARBA" id="ARBA00023136"/>
    </source>
</evidence>
<evidence type="ECO:0000256" key="1">
    <source>
        <dbReference type="ARBA" id="ARBA00004651"/>
    </source>
</evidence>
<comment type="caution">
    <text evidence="8">The sequence shown here is derived from an EMBL/GenBank/DDBJ whole genome shotgun (WGS) entry which is preliminary data.</text>
</comment>
<protein>
    <submittedName>
        <fullName evidence="8">DoxX family protein</fullName>
    </submittedName>
</protein>
<comment type="similarity">
    <text evidence="2">Belongs to the DoxX family.</text>
</comment>
<evidence type="ECO:0000256" key="4">
    <source>
        <dbReference type="ARBA" id="ARBA00022692"/>
    </source>
</evidence>
<proteinExistence type="inferred from homology"/>
<dbReference type="RefSeq" id="WP_382408139.1">
    <property type="nucleotide sequence ID" value="NZ_JBHSGU010000002.1"/>
</dbReference>
<dbReference type="PANTHER" id="PTHR33452:SF1">
    <property type="entry name" value="INNER MEMBRANE PROTEIN YPHA-RELATED"/>
    <property type="match status" value="1"/>
</dbReference>
<dbReference type="InterPro" id="IPR032808">
    <property type="entry name" value="DoxX"/>
</dbReference>
<name>A0ABV9LY96_9ALTE</name>
<accession>A0ABV9LY96</accession>
<dbReference type="PANTHER" id="PTHR33452">
    <property type="entry name" value="OXIDOREDUCTASE CATD-RELATED"/>
    <property type="match status" value="1"/>
</dbReference>
<evidence type="ECO:0000313" key="9">
    <source>
        <dbReference type="Proteomes" id="UP001595897"/>
    </source>
</evidence>
<comment type="subcellular location">
    <subcellularLocation>
        <location evidence="1">Cell membrane</location>
        <topology evidence="1">Multi-pass membrane protein</topology>
    </subcellularLocation>
</comment>
<keyword evidence="5 7" id="KW-1133">Transmembrane helix</keyword>
<organism evidence="8 9">
    <name type="scientific">Glaciecola siphonariae</name>
    <dbReference type="NCBI Taxonomy" id="521012"/>
    <lineage>
        <taxon>Bacteria</taxon>
        <taxon>Pseudomonadati</taxon>
        <taxon>Pseudomonadota</taxon>
        <taxon>Gammaproteobacteria</taxon>
        <taxon>Alteromonadales</taxon>
        <taxon>Alteromonadaceae</taxon>
        <taxon>Glaciecola</taxon>
    </lineage>
</organism>
<dbReference type="Proteomes" id="UP001595897">
    <property type="component" value="Unassembled WGS sequence"/>
</dbReference>
<reference evidence="9" key="1">
    <citation type="journal article" date="2019" name="Int. J. Syst. Evol. Microbiol.">
        <title>The Global Catalogue of Microorganisms (GCM) 10K type strain sequencing project: providing services to taxonomists for standard genome sequencing and annotation.</title>
        <authorList>
            <consortium name="The Broad Institute Genomics Platform"/>
            <consortium name="The Broad Institute Genome Sequencing Center for Infectious Disease"/>
            <person name="Wu L."/>
            <person name="Ma J."/>
        </authorList>
    </citation>
    <scope>NUCLEOTIDE SEQUENCE [LARGE SCALE GENOMIC DNA]</scope>
    <source>
        <strain evidence="9">KACC 12507</strain>
    </source>
</reference>
<keyword evidence="4 7" id="KW-0812">Transmembrane</keyword>
<evidence type="ECO:0000313" key="8">
    <source>
        <dbReference type="EMBL" id="MFC4700600.1"/>
    </source>
</evidence>
<evidence type="ECO:0000256" key="3">
    <source>
        <dbReference type="ARBA" id="ARBA00022475"/>
    </source>
</evidence>
<dbReference type="Pfam" id="PF07681">
    <property type="entry name" value="DoxX"/>
    <property type="match status" value="1"/>
</dbReference>
<feature type="transmembrane region" description="Helical" evidence="7">
    <location>
        <begin position="115"/>
        <end position="138"/>
    </location>
</feature>
<evidence type="ECO:0000256" key="2">
    <source>
        <dbReference type="ARBA" id="ARBA00006679"/>
    </source>
</evidence>